<sequence length="108" mass="12001">YVAVVCGAYSGNVPWNEVSKAHNGRYEPRSKAALAPKWTAIKKQRLTAQEEPSSSEVSMSPKIEIPVRVMVERKIAERPKDETTEGEDKSPETGNNRSQMGKADERSL</sequence>
<organism evidence="2 3">
    <name type="scientific">Parascaris univalens</name>
    <name type="common">Nematode worm</name>
    <dbReference type="NCBI Taxonomy" id="6257"/>
    <lineage>
        <taxon>Eukaryota</taxon>
        <taxon>Metazoa</taxon>
        <taxon>Ecdysozoa</taxon>
        <taxon>Nematoda</taxon>
        <taxon>Chromadorea</taxon>
        <taxon>Rhabditida</taxon>
        <taxon>Spirurina</taxon>
        <taxon>Ascaridomorpha</taxon>
        <taxon>Ascaridoidea</taxon>
        <taxon>Ascarididae</taxon>
        <taxon>Parascaris</taxon>
    </lineage>
</organism>
<evidence type="ECO:0000256" key="1">
    <source>
        <dbReference type="SAM" id="MobiDB-lite"/>
    </source>
</evidence>
<dbReference type="AlphaFoldDB" id="A0A914ZF26"/>
<evidence type="ECO:0000313" key="3">
    <source>
        <dbReference type="WBParaSite" id="PgB03_g012_t01"/>
    </source>
</evidence>
<feature type="compositionally biased region" description="Low complexity" evidence="1">
    <location>
        <begin position="50"/>
        <end position="61"/>
    </location>
</feature>
<dbReference type="Proteomes" id="UP000887569">
    <property type="component" value="Unplaced"/>
</dbReference>
<feature type="compositionally biased region" description="Basic and acidic residues" evidence="1">
    <location>
        <begin position="70"/>
        <end position="91"/>
    </location>
</feature>
<evidence type="ECO:0000313" key="2">
    <source>
        <dbReference type="Proteomes" id="UP000887569"/>
    </source>
</evidence>
<name>A0A914ZF26_PARUN</name>
<protein>
    <submittedName>
        <fullName evidence="3">Uncharacterized protein</fullName>
    </submittedName>
</protein>
<keyword evidence="2" id="KW-1185">Reference proteome</keyword>
<accession>A0A914ZF26</accession>
<dbReference type="WBParaSite" id="PgB03_g012_t01">
    <property type="protein sequence ID" value="PgB03_g012_t01"/>
    <property type="gene ID" value="PgB03_g012"/>
</dbReference>
<feature type="region of interest" description="Disordered" evidence="1">
    <location>
        <begin position="44"/>
        <end position="63"/>
    </location>
</feature>
<proteinExistence type="predicted"/>
<feature type="region of interest" description="Disordered" evidence="1">
    <location>
        <begin position="70"/>
        <end position="108"/>
    </location>
</feature>
<reference evidence="3" key="1">
    <citation type="submission" date="2022-11" db="UniProtKB">
        <authorList>
            <consortium name="WormBaseParasite"/>
        </authorList>
    </citation>
    <scope>IDENTIFICATION</scope>
</reference>